<dbReference type="STRING" id="45071.Lpar_1286"/>
<gene>
    <name evidence="5" type="ORF">lpari_01389</name>
</gene>
<dbReference type="GO" id="GO:0017000">
    <property type="term" value="P:antibiotic biosynthetic process"/>
    <property type="evidence" value="ECO:0007669"/>
    <property type="project" value="UniProtKB-KW"/>
</dbReference>
<feature type="domain" description="TauD/TfdA-like" evidence="4">
    <location>
        <begin position="63"/>
        <end position="307"/>
    </location>
</feature>
<dbReference type="Pfam" id="PF02668">
    <property type="entry name" value="TauD"/>
    <property type="match status" value="1"/>
</dbReference>
<evidence type="ECO:0000313" key="6">
    <source>
        <dbReference type="Proteomes" id="UP000095229"/>
    </source>
</evidence>
<accession>A0A1E5JST5</accession>
<dbReference type="InterPro" id="IPR003819">
    <property type="entry name" value="TauD/TfdA-like"/>
</dbReference>
<evidence type="ECO:0000256" key="2">
    <source>
        <dbReference type="ARBA" id="ARBA00023002"/>
    </source>
</evidence>
<protein>
    <recommendedName>
        <fullName evidence="4">TauD/TfdA-like domain-containing protein</fullName>
    </recommendedName>
</protein>
<keyword evidence="2" id="KW-0560">Oxidoreductase</keyword>
<dbReference type="Proteomes" id="UP000095229">
    <property type="component" value="Unassembled WGS sequence"/>
</dbReference>
<keyword evidence="3" id="KW-0045">Antibiotic biosynthesis</keyword>
<organism evidence="5 6">
    <name type="scientific">Legionella parisiensis</name>
    <dbReference type="NCBI Taxonomy" id="45071"/>
    <lineage>
        <taxon>Bacteria</taxon>
        <taxon>Pseudomonadati</taxon>
        <taxon>Pseudomonadota</taxon>
        <taxon>Gammaproteobacteria</taxon>
        <taxon>Legionellales</taxon>
        <taxon>Legionellaceae</taxon>
        <taxon>Legionella</taxon>
    </lineage>
</organism>
<dbReference type="InterPro" id="IPR050411">
    <property type="entry name" value="AlphaKG_dependent_hydroxylases"/>
</dbReference>
<evidence type="ECO:0000256" key="3">
    <source>
        <dbReference type="ARBA" id="ARBA00023194"/>
    </source>
</evidence>
<dbReference type="AlphaFoldDB" id="A0A1E5JST5"/>
<dbReference type="PATRIC" id="fig|45071.6.peg.1387"/>
<dbReference type="OrthoDB" id="753054at2"/>
<dbReference type="InterPro" id="IPR042098">
    <property type="entry name" value="TauD-like_sf"/>
</dbReference>
<evidence type="ECO:0000256" key="1">
    <source>
        <dbReference type="ARBA" id="ARBA00001954"/>
    </source>
</evidence>
<proteinExistence type="predicted"/>
<dbReference type="GO" id="GO:0016706">
    <property type="term" value="F:2-oxoglutarate-dependent dioxygenase activity"/>
    <property type="evidence" value="ECO:0007669"/>
    <property type="project" value="UniProtKB-ARBA"/>
</dbReference>
<name>A0A1E5JST5_9GAMM</name>
<dbReference type="EMBL" id="LSOG01000043">
    <property type="protein sequence ID" value="OEH47594.1"/>
    <property type="molecule type" value="Genomic_DNA"/>
</dbReference>
<evidence type="ECO:0000259" key="4">
    <source>
        <dbReference type="Pfam" id="PF02668"/>
    </source>
</evidence>
<dbReference type="PANTHER" id="PTHR10696:SF56">
    <property type="entry name" value="TAUD_TFDA-LIKE DOMAIN-CONTAINING PROTEIN"/>
    <property type="match status" value="1"/>
</dbReference>
<sequence length="325" mass="37148">MTQQMNNPLKWYSKEIKEGPANSRELSAPEQQIILQILDLLENSDVAWDDSTLKNKLRDKLRPLFDEIMHALIYVRGFITLNGLPTAHDKYSTDAIKKFLLAFCSNFGSPLIQNKNDDLIFDVKSIEGMTLDARDSRGPYVKEALPMHTDAGAILGMYCLASADVGGHTILASSRTVHDEIQKIRPDLLEVLYRPFYADRRGNEAAGTPPYDLSPVFAMHGKELRCQYHQPFYNDAQKKFPELPRFTPQQIEALELFDQISLREDIAFETKVKPGSIILINNEEILHGRTTFDHPENKTIRYLLRIWLNTPQIKHTFPSFLGYPG</sequence>
<dbReference type="Gene3D" id="3.60.130.10">
    <property type="entry name" value="Clavaminate synthase-like"/>
    <property type="match status" value="1"/>
</dbReference>
<dbReference type="RefSeq" id="WP_058517179.1">
    <property type="nucleotide sequence ID" value="NZ_CAAAIE010000005.1"/>
</dbReference>
<reference evidence="5 6" key="1">
    <citation type="submission" date="2016-02" db="EMBL/GenBank/DDBJ databases">
        <title>Secondary metabolites in Legionella.</title>
        <authorList>
            <person name="Tobias N.J."/>
            <person name="Bode H.B."/>
        </authorList>
    </citation>
    <scope>NUCLEOTIDE SEQUENCE [LARGE SCALE GENOMIC DNA]</scope>
    <source>
        <strain evidence="5 6">DSM 19216</strain>
    </source>
</reference>
<dbReference type="PANTHER" id="PTHR10696">
    <property type="entry name" value="GAMMA-BUTYROBETAINE HYDROXYLASE-RELATED"/>
    <property type="match status" value="1"/>
</dbReference>
<keyword evidence="6" id="KW-1185">Reference proteome</keyword>
<evidence type="ECO:0000313" key="5">
    <source>
        <dbReference type="EMBL" id="OEH47594.1"/>
    </source>
</evidence>
<dbReference type="SUPFAM" id="SSF51197">
    <property type="entry name" value="Clavaminate synthase-like"/>
    <property type="match status" value="1"/>
</dbReference>
<comment type="cofactor">
    <cofactor evidence="1">
        <name>Fe(2+)</name>
        <dbReference type="ChEBI" id="CHEBI:29033"/>
    </cofactor>
</comment>
<comment type="caution">
    <text evidence="5">The sequence shown here is derived from an EMBL/GenBank/DDBJ whole genome shotgun (WGS) entry which is preliminary data.</text>
</comment>